<evidence type="ECO:0000313" key="2">
    <source>
        <dbReference type="Proteomes" id="UP000481153"/>
    </source>
</evidence>
<evidence type="ECO:0000313" key="1">
    <source>
        <dbReference type="EMBL" id="KAF0731622.1"/>
    </source>
</evidence>
<comment type="caution">
    <text evidence="1">The sequence shown here is derived from an EMBL/GenBank/DDBJ whole genome shotgun (WGS) entry which is preliminary data.</text>
</comment>
<reference evidence="1 2" key="1">
    <citation type="submission" date="2019-07" db="EMBL/GenBank/DDBJ databases">
        <title>Genomics analysis of Aphanomyces spp. identifies a new class of oomycete effector associated with host adaptation.</title>
        <authorList>
            <person name="Gaulin E."/>
        </authorList>
    </citation>
    <scope>NUCLEOTIDE SEQUENCE [LARGE SCALE GENOMIC DNA]</scope>
    <source>
        <strain evidence="1 2">ATCC 201684</strain>
    </source>
</reference>
<gene>
    <name evidence="1" type="ORF">Ae201684_011241</name>
</gene>
<proteinExistence type="predicted"/>
<organism evidence="1 2">
    <name type="scientific">Aphanomyces euteiches</name>
    <dbReference type="NCBI Taxonomy" id="100861"/>
    <lineage>
        <taxon>Eukaryota</taxon>
        <taxon>Sar</taxon>
        <taxon>Stramenopiles</taxon>
        <taxon>Oomycota</taxon>
        <taxon>Saprolegniomycetes</taxon>
        <taxon>Saprolegniales</taxon>
        <taxon>Verrucalvaceae</taxon>
        <taxon>Aphanomyces</taxon>
    </lineage>
</organism>
<keyword evidence="2" id="KW-1185">Reference proteome</keyword>
<dbReference type="Proteomes" id="UP000481153">
    <property type="component" value="Unassembled WGS sequence"/>
</dbReference>
<sequence>MWCWWFINSKKTVVSSAIRNWDNPVELVVTRKLIKALTAIATKEVIVPLPITLKSMARNQLLGIFDRVFPILRRRFADSRDIEPTTLSGVVSRRLIGRWWDISKNKEEEADPPLVNIDADFPSVTARVMWLLWFRGDGVSKGIPYHHTTWSGGDPARWSSNELMIMLADFVVAKSLAPSVDELDNLSAVELTCVFDNAFGDFMAKYCPHCREINEKTCKTLIGDYIRPYRKKSGLMKN</sequence>
<dbReference type="AlphaFoldDB" id="A0A6G0WVW0"/>
<dbReference type="EMBL" id="VJMJ01000141">
    <property type="protein sequence ID" value="KAF0731622.1"/>
    <property type="molecule type" value="Genomic_DNA"/>
</dbReference>
<name>A0A6G0WVW0_9STRA</name>
<dbReference type="VEuPathDB" id="FungiDB:AeMF1_014849"/>
<protein>
    <submittedName>
        <fullName evidence="1">Uncharacterized protein</fullName>
    </submittedName>
</protein>
<accession>A0A6G0WVW0</accession>